<evidence type="ECO:0000313" key="1">
    <source>
        <dbReference type="EMBL" id="MDQ0345146.1"/>
    </source>
</evidence>
<sequence>MSEQAVEYAKTFGKSFTYSEDDIKDLEEILDFYSKDLKGNLLKNLLRKMTKTMPTENQIYSMSLIWGSYLGQLLKKYVNPKLCWVEEEVFGDGKIIHLKDEEVRFFPIDKVYKRIMNGSEDNIISFYEVLKRDF</sequence>
<protein>
    <recommendedName>
        <fullName evidence="3">DUF3806 domain-containing protein</fullName>
    </recommendedName>
</protein>
<dbReference type="Proteomes" id="UP001232343">
    <property type="component" value="Unassembled WGS sequence"/>
</dbReference>
<gene>
    <name evidence="1" type="ORF">J2S14_003993</name>
</gene>
<keyword evidence="2" id="KW-1185">Reference proteome</keyword>
<dbReference type="EMBL" id="JAUSUO010000013">
    <property type="protein sequence ID" value="MDQ0345146.1"/>
    <property type="molecule type" value="Genomic_DNA"/>
</dbReference>
<accession>A0ABU0D9Y7</accession>
<name>A0ABU0D9Y7_9BACI</name>
<organism evidence="1 2">
    <name type="scientific">Lederbergia wuyishanensis</name>
    <dbReference type="NCBI Taxonomy" id="1347903"/>
    <lineage>
        <taxon>Bacteria</taxon>
        <taxon>Bacillati</taxon>
        <taxon>Bacillota</taxon>
        <taxon>Bacilli</taxon>
        <taxon>Bacillales</taxon>
        <taxon>Bacillaceae</taxon>
        <taxon>Lederbergia</taxon>
    </lineage>
</organism>
<evidence type="ECO:0000313" key="2">
    <source>
        <dbReference type="Proteomes" id="UP001232343"/>
    </source>
</evidence>
<dbReference type="RefSeq" id="WP_244681024.1">
    <property type="nucleotide sequence ID" value="NZ_JALIRM010000003.1"/>
</dbReference>
<reference evidence="1 2" key="1">
    <citation type="submission" date="2023-07" db="EMBL/GenBank/DDBJ databases">
        <title>Genomic Encyclopedia of Type Strains, Phase IV (KMG-IV): sequencing the most valuable type-strain genomes for metagenomic binning, comparative biology and taxonomic classification.</title>
        <authorList>
            <person name="Goeker M."/>
        </authorList>
    </citation>
    <scope>NUCLEOTIDE SEQUENCE [LARGE SCALE GENOMIC DNA]</scope>
    <source>
        <strain evidence="1 2">DSM 27848</strain>
    </source>
</reference>
<evidence type="ECO:0008006" key="3">
    <source>
        <dbReference type="Google" id="ProtNLM"/>
    </source>
</evidence>
<proteinExistence type="predicted"/>
<comment type="caution">
    <text evidence="1">The sequence shown here is derived from an EMBL/GenBank/DDBJ whole genome shotgun (WGS) entry which is preliminary data.</text>
</comment>